<gene>
    <name evidence="10" type="ORF">ZEAMMB73_Zm00001d024311</name>
</gene>
<comment type="function">
    <text evidence="7">Involved in ubiquitination and subsequent proteasomal degradation of target proteins. Together with CUL1, RBX1 and a F-box protein, it forms a SCF E3 ubiquitin ligase complex. The functional specificity of this complex depends on the type of F-box protein. In the SCF complex, it serves as an adapter that links the F-box protein to CUL1.</text>
</comment>
<dbReference type="SUPFAM" id="SSF81382">
    <property type="entry name" value="Skp1 dimerisation domain-like"/>
    <property type="match status" value="1"/>
</dbReference>
<evidence type="ECO:0000256" key="2">
    <source>
        <dbReference type="ARBA" id="ARBA00004906"/>
    </source>
</evidence>
<dbReference type="GO" id="GO:0016567">
    <property type="term" value="P:protein ubiquitination"/>
    <property type="evidence" value="ECO:0007669"/>
    <property type="project" value="UniProtKB-UniPathway"/>
</dbReference>
<feature type="region of interest" description="Disordered" evidence="8">
    <location>
        <begin position="301"/>
        <end position="337"/>
    </location>
</feature>
<proteinExistence type="inferred from homology"/>
<dbReference type="PANTHER" id="PTHR11165">
    <property type="entry name" value="SKP1"/>
    <property type="match status" value="1"/>
</dbReference>
<evidence type="ECO:0000256" key="8">
    <source>
        <dbReference type="SAM" id="MobiDB-lite"/>
    </source>
</evidence>
<dbReference type="Gene3D" id="3.30.710.10">
    <property type="entry name" value="Potassium Channel Kv1.1, Chain A"/>
    <property type="match status" value="1"/>
</dbReference>
<dbReference type="InterPro" id="IPR011333">
    <property type="entry name" value="SKP1/BTB/POZ_sf"/>
</dbReference>
<comment type="pathway">
    <text evidence="2">Protein modification; protein ubiquitination.</text>
</comment>
<dbReference type="GO" id="GO:0009867">
    <property type="term" value="P:jasmonic acid mediated signaling pathway"/>
    <property type="evidence" value="ECO:0007669"/>
    <property type="project" value="UniProtKB-ARBA"/>
</dbReference>
<feature type="domain" description="SKP1 component dimerisation" evidence="9">
    <location>
        <begin position="188"/>
        <end position="225"/>
    </location>
</feature>
<dbReference type="SUPFAM" id="SSF54695">
    <property type="entry name" value="POZ domain"/>
    <property type="match status" value="1"/>
</dbReference>
<dbReference type="InterPro" id="IPR036296">
    <property type="entry name" value="SKP1-like_dim_sf"/>
</dbReference>
<dbReference type="AlphaFoldDB" id="A0A1D6IYQ9"/>
<dbReference type="FunFam" id="3.30.710.10:FF:000022">
    <property type="entry name" value="SKP1-like protein 21 isoform X1"/>
    <property type="match status" value="1"/>
</dbReference>
<evidence type="ECO:0000256" key="3">
    <source>
        <dbReference type="ARBA" id="ARBA00009993"/>
    </source>
</evidence>
<comment type="subunit">
    <text evidence="4">Part of a SCF (SKP1-cullin-F-box) protein ligase complex.</text>
</comment>
<reference evidence="10" key="1">
    <citation type="submission" date="2015-12" db="EMBL/GenBank/DDBJ databases">
        <title>Update maize B73 reference genome by single molecule sequencing technologies.</title>
        <authorList>
            <consortium name="Maize Genome Sequencing Project"/>
            <person name="Ware D."/>
        </authorList>
    </citation>
    <scope>NUCLEOTIDE SEQUENCE</scope>
    <source>
        <tissue evidence="10">Seedling</tissue>
    </source>
</reference>
<keyword evidence="6" id="KW-0539">Nucleus</keyword>
<dbReference type="GO" id="GO:0006511">
    <property type="term" value="P:ubiquitin-dependent protein catabolic process"/>
    <property type="evidence" value="ECO:0007669"/>
    <property type="project" value="InterPro"/>
</dbReference>
<comment type="subcellular location">
    <subcellularLocation>
        <location evidence="1">Nucleus</location>
    </subcellularLocation>
</comment>
<dbReference type="SMART" id="SM00512">
    <property type="entry name" value="Skp1"/>
    <property type="match status" value="1"/>
</dbReference>
<evidence type="ECO:0000256" key="7">
    <source>
        <dbReference type="ARBA" id="ARBA00054396"/>
    </source>
</evidence>
<name>A0A1D6IYQ9_MAIZE</name>
<feature type="compositionally biased region" description="Polar residues" evidence="8">
    <location>
        <begin position="301"/>
        <end position="313"/>
    </location>
</feature>
<protein>
    <submittedName>
        <fullName evidence="10">SKP1-like protein 21</fullName>
    </submittedName>
</protein>
<comment type="similarity">
    <text evidence="3">Belongs to the SKP1 family.</text>
</comment>
<evidence type="ECO:0000259" key="9">
    <source>
        <dbReference type="Pfam" id="PF01466"/>
    </source>
</evidence>
<dbReference type="Pfam" id="PF01466">
    <property type="entry name" value="Skp1"/>
    <property type="match status" value="1"/>
</dbReference>
<evidence type="ECO:0000313" key="10">
    <source>
        <dbReference type="EMBL" id="AQK41008.1"/>
    </source>
</evidence>
<dbReference type="EMBL" id="CM000786">
    <property type="protein sequence ID" value="AQK41008.1"/>
    <property type="molecule type" value="Genomic_DNA"/>
</dbReference>
<dbReference type="InterPro" id="IPR016072">
    <property type="entry name" value="Skp1_comp_dimer"/>
</dbReference>
<dbReference type="InterPro" id="IPR001232">
    <property type="entry name" value="SKP1-like"/>
</dbReference>
<keyword evidence="5" id="KW-0833">Ubl conjugation pathway</keyword>
<evidence type="ECO:0000256" key="4">
    <source>
        <dbReference type="ARBA" id="ARBA00011621"/>
    </source>
</evidence>
<accession>A0A1D6IYQ9</accession>
<dbReference type="InterPro" id="IPR016897">
    <property type="entry name" value="SKP1"/>
</dbReference>
<sequence>MAPRRYDWVGPLDVPLPTEPEIVLSSPPPPPPPFVIARSFSVPVSPAAAGTPSNGVNRFLPTRSSLYIEGRKSFSNLKAKQESELAVIKPECFDGSIQQVEEEVAMFCPMICREIMKNGTGSSKNHAIVLPERVNPASLSLILDYCRFHQVPGRSNKERKSFDEKFVRIDTEKLCKLASAALGLQLRPLVDLTCGALARIIGGKTPDEVRDIFHLPDDLTEEEKLEPLKNLNDDPTIRLLNRLYAKKRKELQERQKLKDVQTQEEQKDERSLDELLCFINGDGVQEGASCVVPCKADNGNISRHPCQSQNLQDTEYPFDNADLDDGLDPAMREEIDR</sequence>
<evidence type="ECO:0000256" key="5">
    <source>
        <dbReference type="ARBA" id="ARBA00022786"/>
    </source>
</evidence>
<evidence type="ECO:0000256" key="6">
    <source>
        <dbReference type="ARBA" id="ARBA00023242"/>
    </source>
</evidence>
<evidence type="ECO:0000256" key="1">
    <source>
        <dbReference type="ARBA" id="ARBA00004123"/>
    </source>
</evidence>
<dbReference type="UniPathway" id="UPA00143"/>
<dbReference type="GO" id="GO:0005634">
    <property type="term" value="C:nucleus"/>
    <property type="evidence" value="ECO:0007669"/>
    <property type="project" value="UniProtKB-SubCell"/>
</dbReference>
<organism evidence="10">
    <name type="scientific">Zea mays</name>
    <name type="common">Maize</name>
    <dbReference type="NCBI Taxonomy" id="4577"/>
    <lineage>
        <taxon>Eukaryota</taxon>
        <taxon>Viridiplantae</taxon>
        <taxon>Streptophyta</taxon>
        <taxon>Embryophyta</taxon>
        <taxon>Tracheophyta</taxon>
        <taxon>Spermatophyta</taxon>
        <taxon>Magnoliopsida</taxon>
        <taxon>Liliopsida</taxon>
        <taxon>Poales</taxon>
        <taxon>Poaceae</taxon>
        <taxon>PACMAD clade</taxon>
        <taxon>Panicoideae</taxon>
        <taxon>Andropogonodae</taxon>
        <taxon>Andropogoneae</taxon>
        <taxon>Tripsacinae</taxon>
        <taxon>Zea</taxon>
    </lineage>
</organism>